<evidence type="ECO:0000256" key="1">
    <source>
        <dbReference type="SAM" id="MobiDB-lite"/>
    </source>
</evidence>
<proteinExistence type="predicted"/>
<evidence type="ECO:0000256" key="2">
    <source>
        <dbReference type="SAM" id="Phobius"/>
    </source>
</evidence>
<keyword evidence="4" id="KW-1185">Reference proteome</keyword>
<name>A0A2J8A7D2_9CHLO</name>
<feature type="region of interest" description="Disordered" evidence="1">
    <location>
        <begin position="21"/>
        <end position="60"/>
    </location>
</feature>
<feature type="region of interest" description="Disordered" evidence="1">
    <location>
        <begin position="74"/>
        <end position="95"/>
    </location>
</feature>
<dbReference type="OrthoDB" id="1925898at2759"/>
<sequence>MAAVCCATPCGVLRGTPFQSSLRATRPRLSRPVARRAGEGPPAGDGPSTSDAAEGKEARVERLEASIRGKGVLRTPKAPRPITIRGQGAPPPQVDSQYENMSEWNEGQLFPEGWERMSLLQKVAEIYLGRRGVLFWANKAAYASAFAVLGGWVLFRFIGPALGFYKLEGAF</sequence>
<protein>
    <submittedName>
        <fullName evidence="3">Uncharacterized protein</fullName>
    </submittedName>
</protein>
<dbReference type="PANTHER" id="PTHR36347">
    <property type="entry name" value="EXPRESSED PROTEIN"/>
    <property type="match status" value="1"/>
</dbReference>
<dbReference type="PANTHER" id="PTHR36347:SF1">
    <property type="entry name" value="EXPRESSED PROTEIN"/>
    <property type="match status" value="1"/>
</dbReference>
<gene>
    <name evidence="3" type="ORF">TSOC_005020</name>
</gene>
<dbReference type="EMBL" id="PGGS01000131">
    <property type="protein sequence ID" value="PNH08415.1"/>
    <property type="molecule type" value="Genomic_DNA"/>
</dbReference>
<dbReference type="AlphaFoldDB" id="A0A2J8A7D2"/>
<evidence type="ECO:0000313" key="4">
    <source>
        <dbReference type="Proteomes" id="UP000236333"/>
    </source>
</evidence>
<dbReference type="Proteomes" id="UP000236333">
    <property type="component" value="Unassembled WGS sequence"/>
</dbReference>
<evidence type="ECO:0000313" key="3">
    <source>
        <dbReference type="EMBL" id="PNH08415.1"/>
    </source>
</evidence>
<comment type="caution">
    <text evidence="3">The sequence shown here is derived from an EMBL/GenBank/DDBJ whole genome shotgun (WGS) entry which is preliminary data.</text>
</comment>
<reference evidence="3 4" key="1">
    <citation type="journal article" date="2017" name="Mol. Biol. Evol.">
        <title>The 4-celled Tetrabaena socialis nuclear genome reveals the essential components for genetic control of cell number at the origin of multicellularity in the volvocine lineage.</title>
        <authorList>
            <person name="Featherston J."/>
            <person name="Arakaki Y."/>
            <person name="Hanschen E.R."/>
            <person name="Ferris P.J."/>
            <person name="Michod R.E."/>
            <person name="Olson B.J.S.C."/>
            <person name="Nozaki H."/>
            <person name="Durand P.M."/>
        </authorList>
    </citation>
    <scope>NUCLEOTIDE SEQUENCE [LARGE SCALE GENOMIC DNA]</scope>
    <source>
        <strain evidence="3 4">NIES-571</strain>
    </source>
</reference>
<keyword evidence="2" id="KW-1133">Transmembrane helix</keyword>
<accession>A0A2J8A7D2</accession>
<feature type="transmembrane region" description="Helical" evidence="2">
    <location>
        <begin position="140"/>
        <end position="158"/>
    </location>
</feature>
<keyword evidence="2" id="KW-0812">Transmembrane</keyword>
<organism evidence="3 4">
    <name type="scientific">Tetrabaena socialis</name>
    <dbReference type="NCBI Taxonomy" id="47790"/>
    <lineage>
        <taxon>Eukaryota</taxon>
        <taxon>Viridiplantae</taxon>
        <taxon>Chlorophyta</taxon>
        <taxon>core chlorophytes</taxon>
        <taxon>Chlorophyceae</taxon>
        <taxon>CS clade</taxon>
        <taxon>Chlamydomonadales</taxon>
        <taxon>Tetrabaenaceae</taxon>
        <taxon>Tetrabaena</taxon>
    </lineage>
</organism>
<keyword evidence="2" id="KW-0472">Membrane</keyword>
<dbReference type="GO" id="GO:0009507">
    <property type="term" value="C:chloroplast"/>
    <property type="evidence" value="ECO:0007669"/>
    <property type="project" value="TreeGrafter"/>
</dbReference>